<dbReference type="Gene3D" id="1.25.40.10">
    <property type="entry name" value="Tetratricopeptide repeat domain"/>
    <property type="match status" value="2"/>
</dbReference>
<dbReference type="PANTHER" id="PTHR47926">
    <property type="entry name" value="PENTATRICOPEPTIDE REPEAT-CONTAINING PROTEIN"/>
    <property type="match status" value="1"/>
</dbReference>
<organism evidence="3 4">
    <name type="scientific">Rosa chinensis</name>
    <name type="common">China rose</name>
    <dbReference type="NCBI Taxonomy" id="74649"/>
    <lineage>
        <taxon>Eukaryota</taxon>
        <taxon>Viridiplantae</taxon>
        <taxon>Streptophyta</taxon>
        <taxon>Embryophyta</taxon>
        <taxon>Tracheophyta</taxon>
        <taxon>Spermatophyta</taxon>
        <taxon>Magnoliopsida</taxon>
        <taxon>eudicotyledons</taxon>
        <taxon>Gunneridae</taxon>
        <taxon>Pentapetalae</taxon>
        <taxon>rosids</taxon>
        <taxon>fabids</taxon>
        <taxon>Rosales</taxon>
        <taxon>Rosaceae</taxon>
        <taxon>Rosoideae</taxon>
        <taxon>Rosoideae incertae sedis</taxon>
        <taxon>Rosa</taxon>
    </lineage>
</organism>
<gene>
    <name evidence="3" type="ORF">RchiOBHm_Chr2g0167801</name>
</gene>
<dbReference type="Gramene" id="PRQ53556">
    <property type="protein sequence ID" value="PRQ53556"/>
    <property type="gene ID" value="RchiOBHm_Chr2g0167801"/>
</dbReference>
<dbReference type="Pfam" id="PF13041">
    <property type="entry name" value="PPR_2"/>
    <property type="match status" value="1"/>
</dbReference>
<evidence type="ECO:0000256" key="1">
    <source>
        <dbReference type="ARBA" id="ARBA00022737"/>
    </source>
</evidence>
<sequence>MFEFLESRGGYEVGSSTYDALVSACISLKSIGGVKRVLGYMIGNGFELDQSMRTRVLLMHVKCGMMIDTRHLFEEMPERNLVYFLIRSRGYLPQSSAGLGLIFAGRQFHSCCCGSIEDAHCVFDEMSTKTIVGWNTIIVGYALHGYSEEALSMYYDMCDSGVPMDHFTFSMTIRTCARLASLEHAKQAHAGLFHYSFGLDIVANTSLVEFYSKWEG</sequence>
<dbReference type="NCBIfam" id="TIGR00756">
    <property type="entry name" value="PPR"/>
    <property type="match status" value="1"/>
</dbReference>
<dbReference type="Proteomes" id="UP000238479">
    <property type="component" value="Chromosome 2"/>
</dbReference>
<name>A0A2P6S4F9_ROSCH</name>
<dbReference type="PROSITE" id="PS51375">
    <property type="entry name" value="PPR"/>
    <property type="match status" value="1"/>
</dbReference>
<dbReference type="InterPro" id="IPR046960">
    <property type="entry name" value="PPR_At4g14850-like_plant"/>
</dbReference>
<reference evidence="3 4" key="1">
    <citation type="journal article" date="2018" name="Nat. Genet.">
        <title>The Rosa genome provides new insights in the design of modern roses.</title>
        <authorList>
            <person name="Bendahmane M."/>
        </authorList>
    </citation>
    <scope>NUCLEOTIDE SEQUENCE [LARGE SCALE GENOMIC DNA]</scope>
    <source>
        <strain evidence="4">cv. Old Blush</strain>
    </source>
</reference>
<evidence type="ECO:0000313" key="3">
    <source>
        <dbReference type="EMBL" id="PRQ53556.1"/>
    </source>
</evidence>
<comment type="caution">
    <text evidence="3">The sequence shown here is derived from an EMBL/GenBank/DDBJ whole genome shotgun (WGS) entry which is preliminary data.</text>
</comment>
<keyword evidence="1" id="KW-0677">Repeat</keyword>
<proteinExistence type="predicted"/>
<dbReference type="InterPro" id="IPR011990">
    <property type="entry name" value="TPR-like_helical_dom_sf"/>
</dbReference>
<accession>A0A2P6S4F9</accession>
<dbReference type="GO" id="GO:0003723">
    <property type="term" value="F:RNA binding"/>
    <property type="evidence" value="ECO:0007669"/>
    <property type="project" value="InterPro"/>
</dbReference>
<evidence type="ECO:0000256" key="2">
    <source>
        <dbReference type="PROSITE-ProRule" id="PRU00708"/>
    </source>
</evidence>
<protein>
    <submittedName>
        <fullName evidence="3">Putative pentatricopeptide</fullName>
    </submittedName>
</protein>
<keyword evidence="4" id="KW-1185">Reference proteome</keyword>
<dbReference type="STRING" id="74649.A0A2P6S4F9"/>
<dbReference type="AlphaFoldDB" id="A0A2P6S4F9"/>
<dbReference type="InterPro" id="IPR002885">
    <property type="entry name" value="PPR_rpt"/>
</dbReference>
<evidence type="ECO:0000313" key="4">
    <source>
        <dbReference type="Proteomes" id="UP000238479"/>
    </source>
</evidence>
<dbReference type="EMBL" id="PDCK01000040">
    <property type="protein sequence ID" value="PRQ53556.1"/>
    <property type="molecule type" value="Genomic_DNA"/>
</dbReference>
<dbReference type="Pfam" id="PF01535">
    <property type="entry name" value="PPR"/>
    <property type="match status" value="1"/>
</dbReference>
<dbReference type="GO" id="GO:0009451">
    <property type="term" value="P:RNA modification"/>
    <property type="evidence" value="ECO:0007669"/>
    <property type="project" value="InterPro"/>
</dbReference>
<feature type="repeat" description="PPR" evidence="2">
    <location>
        <begin position="130"/>
        <end position="164"/>
    </location>
</feature>